<dbReference type="Gene3D" id="3.30.230.130">
    <property type="entry name" value="Cullin, Chain C, Domain 2"/>
    <property type="match status" value="1"/>
</dbReference>
<dbReference type="InterPro" id="IPR001373">
    <property type="entry name" value="Cullin_N"/>
</dbReference>
<accession>A0A1X2I2D6</accession>
<evidence type="ECO:0000256" key="1">
    <source>
        <dbReference type="ARBA" id="ARBA00004906"/>
    </source>
</evidence>
<keyword evidence="5" id="KW-0832">Ubl conjugation</keyword>
<dbReference type="Pfam" id="PF26557">
    <property type="entry name" value="Cullin_AB"/>
    <property type="match status" value="1"/>
</dbReference>
<dbReference type="InterPro" id="IPR059120">
    <property type="entry name" value="Cullin-like_AB"/>
</dbReference>
<gene>
    <name evidence="10" type="ORF">BCR42DRAFT_425588</name>
</gene>
<dbReference type="InterPro" id="IPR045093">
    <property type="entry name" value="Cullin"/>
</dbReference>
<dbReference type="FunFam" id="1.20.1310.10:FF:000014">
    <property type="entry name" value="Cullin 5"/>
    <property type="match status" value="1"/>
</dbReference>
<comment type="similarity">
    <text evidence="2 7 8">Belongs to the cullin family.</text>
</comment>
<dbReference type="Proteomes" id="UP000193560">
    <property type="component" value="Unassembled WGS sequence"/>
</dbReference>
<evidence type="ECO:0000313" key="11">
    <source>
        <dbReference type="Proteomes" id="UP000193560"/>
    </source>
</evidence>
<dbReference type="InterPro" id="IPR016159">
    <property type="entry name" value="Cullin_repeat-like_dom_sf"/>
</dbReference>
<comment type="caution">
    <text evidence="10">The sequence shown here is derived from an EMBL/GenBank/DDBJ whole genome shotgun (WGS) entry which is preliminary data.</text>
</comment>
<evidence type="ECO:0000256" key="5">
    <source>
        <dbReference type="ARBA" id="ARBA00022843"/>
    </source>
</evidence>
<keyword evidence="11" id="KW-1185">Reference proteome</keyword>
<reference evidence="10 11" key="1">
    <citation type="submission" date="2016-07" db="EMBL/GenBank/DDBJ databases">
        <title>Pervasive Adenine N6-methylation of Active Genes in Fungi.</title>
        <authorList>
            <consortium name="DOE Joint Genome Institute"/>
            <person name="Mondo S.J."/>
            <person name="Dannebaum R.O."/>
            <person name="Kuo R.C."/>
            <person name="Labutti K."/>
            <person name="Haridas S."/>
            <person name="Kuo A."/>
            <person name="Salamov A."/>
            <person name="Ahrendt S.R."/>
            <person name="Lipzen A."/>
            <person name="Sullivan W."/>
            <person name="Andreopoulos W.B."/>
            <person name="Clum A."/>
            <person name="Lindquist E."/>
            <person name="Daum C."/>
            <person name="Ramamoorthy G.K."/>
            <person name="Gryganskyi A."/>
            <person name="Culley D."/>
            <person name="Magnuson J.K."/>
            <person name="James T.Y."/>
            <person name="O'Malley M.A."/>
            <person name="Stajich J.E."/>
            <person name="Spatafora J.W."/>
            <person name="Visel A."/>
            <person name="Grigoriev I.V."/>
        </authorList>
    </citation>
    <scope>NUCLEOTIDE SEQUENCE [LARGE SCALE GENOMIC DNA]</scope>
    <source>
        <strain evidence="10 11">NRRL 1336</strain>
    </source>
</reference>
<organism evidence="10 11">
    <name type="scientific">Absidia repens</name>
    <dbReference type="NCBI Taxonomy" id="90262"/>
    <lineage>
        <taxon>Eukaryota</taxon>
        <taxon>Fungi</taxon>
        <taxon>Fungi incertae sedis</taxon>
        <taxon>Mucoromycota</taxon>
        <taxon>Mucoromycotina</taxon>
        <taxon>Mucoromycetes</taxon>
        <taxon>Mucorales</taxon>
        <taxon>Cunninghamellaceae</taxon>
        <taxon>Absidia</taxon>
    </lineage>
</organism>
<dbReference type="InterPro" id="IPR016158">
    <property type="entry name" value="Cullin_homology"/>
</dbReference>
<keyword evidence="4" id="KW-0833">Ubl conjugation pathway</keyword>
<dbReference type="STRING" id="90262.A0A1X2I2D6"/>
<evidence type="ECO:0000313" key="10">
    <source>
        <dbReference type="EMBL" id="ORZ07845.1"/>
    </source>
</evidence>
<keyword evidence="3" id="KW-1017">Isopeptide bond</keyword>
<dbReference type="OrthoDB" id="27073at2759"/>
<name>A0A1X2I2D6_9FUNG</name>
<protein>
    <recommendedName>
        <fullName evidence="6">Cullin-5</fullName>
    </recommendedName>
</protein>
<dbReference type="SUPFAM" id="SSF75632">
    <property type="entry name" value="Cullin homology domain"/>
    <property type="match status" value="1"/>
</dbReference>
<dbReference type="SMART" id="SM00884">
    <property type="entry name" value="Cullin_Nedd8"/>
    <property type="match status" value="1"/>
</dbReference>
<dbReference type="Pfam" id="PF00888">
    <property type="entry name" value="Cullin"/>
    <property type="match status" value="1"/>
</dbReference>
<dbReference type="PROSITE" id="PS50069">
    <property type="entry name" value="CULLIN_2"/>
    <property type="match status" value="1"/>
</dbReference>
<dbReference type="Pfam" id="PF10557">
    <property type="entry name" value="Cullin_Nedd8"/>
    <property type="match status" value="1"/>
</dbReference>
<dbReference type="InterPro" id="IPR036390">
    <property type="entry name" value="WH_DNA-bd_sf"/>
</dbReference>
<evidence type="ECO:0000256" key="8">
    <source>
        <dbReference type="RuleBase" id="RU003829"/>
    </source>
</evidence>
<dbReference type="Gene3D" id="1.20.1310.10">
    <property type="entry name" value="Cullin Repeats"/>
    <property type="match status" value="4"/>
</dbReference>
<dbReference type="PANTHER" id="PTHR11932">
    <property type="entry name" value="CULLIN"/>
    <property type="match status" value="1"/>
</dbReference>
<dbReference type="SUPFAM" id="SSF46785">
    <property type="entry name" value="Winged helix' DNA-binding domain"/>
    <property type="match status" value="1"/>
</dbReference>
<proteinExistence type="inferred from homology"/>
<dbReference type="Gene3D" id="1.10.10.10">
    <property type="entry name" value="Winged helix-like DNA-binding domain superfamily/Winged helix DNA-binding domain"/>
    <property type="match status" value="1"/>
</dbReference>
<feature type="domain" description="Cullin family profile" evidence="9">
    <location>
        <begin position="346"/>
        <end position="603"/>
    </location>
</feature>
<dbReference type="GO" id="GO:0031625">
    <property type="term" value="F:ubiquitin protein ligase binding"/>
    <property type="evidence" value="ECO:0007669"/>
    <property type="project" value="InterPro"/>
</dbReference>
<dbReference type="EMBL" id="MCGE01000033">
    <property type="protein sequence ID" value="ORZ07845.1"/>
    <property type="molecule type" value="Genomic_DNA"/>
</dbReference>
<comment type="pathway">
    <text evidence="1">Protein modification; protein ubiquitination.</text>
</comment>
<dbReference type="FunFam" id="1.10.10.10:FF:000014">
    <property type="entry name" value="Cullin 1"/>
    <property type="match status" value="1"/>
</dbReference>
<evidence type="ECO:0000256" key="6">
    <source>
        <dbReference type="ARBA" id="ARBA00040451"/>
    </source>
</evidence>
<evidence type="ECO:0000259" key="9">
    <source>
        <dbReference type="PROSITE" id="PS50069"/>
    </source>
</evidence>
<sequence>MCNAIPRPFTDKLFNGIAEYIDKHTTHVCQAILAHDDIVTAYAKAFEQFEMAADDVSRTCYYLNRIIAPKNSTRMGPDHRPSAMSTGKYRKQNVESLAMSLWKTNVLFYIRDRCQNRLFYQVFERIRRDRDQGDTLHTTIKTVITSLVNANTFTEQPLQIYIEEFERPYLVHTKRYYEAEAAQEIASGSISQFMNKASQRLSQEIMRNNQYCHSTSHTRIVREFEAQYIAAYQHRIIDEFENMLHNERFDDCTLAYNLLNRLPDGLKPVLSVYQDYVRDLGKDIISKLGNSAMKNPRMYVDQLLDLHNKYYHINQQVFSSDPLFTAAVDKAFRTVINGAIVNSSSDGPETLARYCDMMMKKNVGKKEITTTTAEGRKKGAVRKMEMDEGDAEERLMRMITLFKYVDDKDIFQKFYSRMLAKRLIYNTLSSEELEANMISRLKEICGVEYTSKLNKMFTDVSLSSDLNANFKDYVKSQPGSKLKVNFDILVLTAGAWPLNQKDDQKTLQSQKIQIPTEFEKGITTFESFYGKHHNGRRLLWQWNLARGDLRMNHMDKNYELQVGLYQMMVLLLFNKATLLSVAEITAESGLPLADVKRSLKPLIDIQVLLCAGGGLNDTSEIRLNDGFTSKRTKIKVTVAAQQESQQETQETRKAVDEDRRMYIQAAIVRIMKSRQSLTHVQLIQEILDQANSRFAPSVIMIKKCIEQLLEKQFIARHERDTYVYVA</sequence>
<dbReference type="InterPro" id="IPR036388">
    <property type="entry name" value="WH-like_DNA-bd_sf"/>
</dbReference>
<evidence type="ECO:0000256" key="7">
    <source>
        <dbReference type="PROSITE-ProRule" id="PRU00330"/>
    </source>
</evidence>
<evidence type="ECO:0000256" key="4">
    <source>
        <dbReference type="ARBA" id="ARBA00022786"/>
    </source>
</evidence>
<dbReference type="AlphaFoldDB" id="A0A1X2I2D6"/>
<dbReference type="SUPFAM" id="SSF74788">
    <property type="entry name" value="Cullin repeat-like"/>
    <property type="match status" value="1"/>
</dbReference>
<evidence type="ECO:0000256" key="2">
    <source>
        <dbReference type="ARBA" id="ARBA00006019"/>
    </source>
</evidence>
<dbReference type="GO" id="GO:0006511">
    <property type="term" value="P:ubiquitin-dependent protein catabolic process"/>
    <property type="evidence" value="ECO:0007669"/>
    <property type="project" value="InterPro"/>
</dbReference>
<dbReference type="SMART" id="SM00182">
    <property type="entry name" value="CULLIN"/>
    <property type="match status" value="1"/>
</dbReference>
<dbReference type="InterPro" id="IPR036317">
    <property type="entry name" value="Cullin_homology_sf"/>
</dbReference>
<evidence type="ECO:0000256" key="3">
    <source>
        <dbReference type="ARBA" id="ARBA00022499"/>
    </source>
</evidence>
<dbReference type="InterPro" id="IPR019559">
    <property type="entry name" value="Cullin_neddylation_domain"/>
</dbReference>